<organism evidence="7 8">
    <name type="scientific">Polaribacter gangjinensis</name>
    <dbReference type="NCBI Taxonomy" id="574710"/>
    <lineage>
        <taxon>Bacteria</taxon>
        <taxon>Pseudomonadati</taxon>
        <taxon>Bacteroidota</taxon>
        <taxon>Flavobacteriia</taxon>
        <taxon>Flavobacteriales</taxon>
        <taxon>Flavobacteriaceae</taxon>
    </lineage>
</organism>
<sequence length="169" mass="19230">MKEIQEFFVNFRTIESIIVIALGTLLRIFATKSLTNVRKKFGFQKNRVVLINKIITLLIYASVIVIISFIWGVDEKELFLFVSSFLTILGIAFFAQWSILSNITAGLILFVNYPVKIGDTITILEKDNNVSGEIKDIGAFFITLKTEENEFVTIPNSIILQKNIKFQSK</sequence>
<dbReference type="SUPFAM" id="SSF50182">
    <property type="entry name" value="Sm-like ribonucleoproteins"/>
    <property type="match status" value="1"/>
</dbReference>
<feature type="domain" description="Mechanosensitive ion channel MscS" evidence="6">
    <location>
        <begin position="99"/>
        <end position="165"/>
    </location>
</feature>
<dbReference type="InterPro" id="IPR023408">
    <property type="entry name" value="MscS_beta-dom_sf"/>
</dbReference>
<dbReference type="InterPro" id="IPR010920">
    <property type="entry name" value="LSM_dom_sf"/>
</dbReference>
<comment type="caution">
    <text evidence="7">The sequence shown here is derived from an EMBL/GenBank/DDBJ whole genome shotgun (WGS) entry which is preliminary data.</text>
</comment>
<evidence type="ECO:0000256" key="2">
    <source>
        <dbReference type="ARBA" id="ARBA00022692"/>
    </source>
</evidence>
<dbReference type="AlphaFoldDB" id="A0A2S7WC68"/>
<dbReference type="RefSeq" id="WP_105046362.1">
    <property type="nucleotide sequence ID" value="NZ_CP150662.1"/>
</dbReference>
<accession>A0A2S7WC68</accession>
<dbReference type="Proteomes" id="UP000237608">
    <property type="component" value="Unassembled WGS sequence"/>
</dbReference>
<evidence type="ECO:0000259" key="6">
    <source>
        <dbReference type="Pfam" id="PF00924"/>
    </source>
</evidence>
<feature type="transmembrane region" description="Helical" evidence="5">
    <location>
        <begin position="78"/>
        <end position="100"/>
    </location>
</feature>
<dbReference type="PANTHER" id="PTHR30221:SF8">
    <property type="entry name" value="SMALL-CONDUCTANCE MECHANOSENSITIVE CHANNEL"/>
    <property type="match status" value="1"/>
</dbReference>
<evidence type="ECO:0000256" key="3">
    <source>
        <dbReference type="ARBA" id="ARBA00022989"/>
    </source>
</evidence>
<evidence type="ECO:0000313" key="8">
    <source>
        <dbReference type="Proteomes" id="UP000237608"/>
    </source>
</evidence>
<keyword evidence="8" id="KW-1185">Reference proteome</keyword>
<dbReference type="PANTHER" id="PTHR30221">
    <property type="entry name" value="SMALL-CONDUCTANCE MECHANOSENSITIVE CHANNEL"/>
    <property type="match status" value="1"/>
</dbReference>
<keyword evidence="4 5" id="KW-0472">Membrane</keyword>
<keyword evidence="2 5" id="KW-0812">Transmembrane</keyword>
<name>A0A2S7WC68_9FLAO</name>
<comment type="subcellular location">
    <subcellularLocation>
        <location evidence="1">Membrane</location>
    </subcellularLocation>
</comment>
<dbReference type="Pfam" id="PF00924">
    <property type="entry name" value="MS_channel_2nd"/>
    <property type="match status" value="1"/>
</dbReference>
<evidence type="ECO:0000256" key="5">
    <source>
        <dbReference type="SAM" id="Phobius"/>
    </source>
</evidence>
<gene>
    <name evidence="7" type="ORF">BTO13_08160</name>
</gene>
<dbReference type="Gene3D" id="2.30.30.60">
    <property type="match status" value="1"/>
</dbReference>
<feature type="transmembrane region" description="Helical" evidence="5">
    <location>
        <begin position="50"/>
        <end position="72"/>
    </location>
</feature>
<feature type="transmembrane region" description="Helical" evidence="5">
    <location>
        <begin position="12"/>
        <end position="30"/>
    </location>
</feature>
<dbReference type="InterPro" id="IPR045275">
    <property type="entry name" value="MscS_archaea/bacteria_type"/>
</dbReference>
<dbReference type="EMBL" id="MSCL01000001">
    <property type="protein sequence ID" value="PQJ75220.1"/>
    <property type="molecule type" value="Genomic_DNA"/>
</dbReference>
<proteinExistence type="predicted"/>
<dbReference type="GO" id="GO:0016020">
    <property type="term" value="C:membrane"/>
    <property type="evidence" value="ECO:0007669"/>
    <property type="project" value="UniProtKB-SubCell"/>
</dbReference>
<protein>
    <recommendedName>
        <fullName evidence="6">Mechanosensitive ion channel MscS domain-containing protein</fullName>
    </recommendedName>
</protein>
<dbReference type="GO" id="GO:0008381">
    <property type="term" value="F:mechanosensitive monoatomic ion channel activity"/>
    <property type="evidence" value="ECO:0007669"/>
    <property type="project" value="InterPro"/>
</dbReference>
<dbReference type="InterPro" id="IPR006685">
    <property type="entry name" value="MscS_channel_2nd"/>
</dbReference>
<evidence type="ECO:0000256" key="4">
    <source>
        <dbReference type="ARBA" id="ARBA00023136"/>
    </source>
</evidence>
<dbReference type="OrthoDB" id="5705501at2"/>
<keyword evidence="3 5" id="KW-1133">Transmembrane helix</keyword>
<evidence type="ECO:0000256" key="1">
    <source>
        <dbReference type="ARBA" id="ARBA00004370"/>
    </source>
</evidence>
<evidence type="ECO:0000313" key="7">
    <source>
        <dbReference type="EMBL" id="PQJ75220.1"/>
    </source>
</evidence>
<reference evidence="7 8" key="1">
    <citation type="submission" date="2016-12" db="EMBL/GenBank/DDBJ databases">
        <title>Trade-off between light-utilization and light-protection in marine flavobacteria.</title>
        <authorList>
            <person name="Kumagai Y."/>
            <person name="Yoshizawa S."/>
            <person name="Kogure K."/>
            <person name="Iwasaki W."/>
        </authorList>
    </citation>
    <scope>NUCLEOTIDE SEQUENCE [LARGE SCALE GENOMIC DNA]</scope>
    <source>
        <strain evidence="7 8">KCTC 22729</strain>
    </source>
</reference>